<dbReference type="STRING" id="246786.GS18_0206255"/>
<dbReference type="AlphaFoldDB" id="A0A084H4J1"/>
<keyword evidence="3" id="KW-1185">Reference proteome</keyword>
<gene>
    <name evidence="2" type="ORF">GS18_0206255</name>
</gene>
<protein>
    <recommendedName>
        <fullName evidence="1">N-acetyltransferase domain-containing protein</fullName>
    </recommendedName>
</protein>
<feature type="domain" description="N-acetyltransferase" evidence="1">
    <location>
        <begin position="14"/>
        <end position="163"/>
    </location>
</feature>
<accession>A0A084H4J1</accession>
<dbReference type="InterPro" id="IPR000182">
    <property type="entry name" value="GNAT_dom"/>
</dbReference>
<reference evidence="2 3" key="1">
    <citation type="journal article" date="2005" name="Int. J. Syst. Evol. Microbiol.">
        <title>Bacillus cibi sp. nov., isolated from jeotgal, a traditional Korean fermented seafood.</title>
        <authorList>
            <person name="Yoon J.H."/>
            <person name="Lee C.H."/>
            <person name="Oh T.K."/>
        </authorList>
    </citation>
    <scope>NUCLEOTIDE SEQUENCE [LARGE SCALE GENOMIC DNA]</scope>
    <source>
        <strain evidence="2 3">DSM 16189</strain>
    </source>
</reference>
<organism evidence="2 3">
    <name type="scientific">Metabacillus indicus</name>
    <name type="common">Bacillus indicus</name>
    <dbReference type="NCBI Taxonomy" id="246786"/>
    <lineage>
        <taxon>Bacteria</taxon>
        <taxon>Bacillati</taxon>
        <taxon>Bacillota</taxon>
        <taxon>Bacilli</taxon>
        <taxon>Bacillales</taxon>
        <taxon>Bacillaceae</taxon>
        <taxon>Metabacillus</taxon>
    </lineage>
</organism>
<evidence type="ECO:0000313" key="2">
    <source>
        <dbReference type="EMBL" id="KEZ54503.1"/>
    </source>
</evidence>
<evidence type="ECO:0000313" key="3">
    <source>
        <dbReference type="Proteomes" id="UP000028549"/>
    </source>
</evidence>
<dbReference type="Proteomes" id="UP000028549">
    <property type="component" value="Unassembled WGS sequence"/>
</dbReference>
<comment type="caution">
    <text evidence="2">The sequence shown here is derived from an EMBL/GenBank/DDBJ whole genome shotgun (WGS) entry which is preliminary data.</text>
</comment>
<dbReference type="EMBL" id="JNVC02000001">
    <property type="protein sequence ID" value="KEZ54503.1"/>
    <property type="molecule type" value="Genomic_DNA"/>
</dbReference>
<dbReference type="RefSeq" id="WP_029565769.1">
    <property type="nucleotide sequence ID" value="NZ_JNVC02000001.1"/>
</dbReference>
<evidence type="ECO:0000259" key="1">
    <source>
        <dbReference type="PROSITE" id="PS51186"/>
    </source>
</evidence>
<dbReference type="GO" id="GO:0016747">
    <property type="term" value="F:acyltransferase activity, transferring groups other than amino-acyl groups"/>
    <property type="evidence" value="ECO:0007669"/>
    <property type="project" value="InterPro"/>
</dbReference>
<dbReference type="Pfam" id="PF00583">
    <property type="entry name" value="Acetyltransf_1"/>
    <property type="match status" value="1"/>
</dbReference>
<dbReference type="Gene3D" id="3.40.630.30">
    <property type="match status" value="1"/>
</dbReference>
<dbReference type="InterPro" id="IPR016181">
    <property type="entry name" value="Acyl_CoA_acyltransferase"/>
</dbReference>
<name>A0A084H4J1_METID</name>
<proteinExistence type="predicted"/>
<dbReference type="OrthoDB" id="8479334at2"/>
<dbReference type="PROSITE" id="PS51186">
    <property type="entry name" value="GNAT"/>
    <property type="match status" value="1"/>
</dbReference>
<dbReference type="SUPFAM" id="SSF55729">
    <property type="entry name" value="Acyl-CoA N-acyltransferases (Nat)"/>
    <property type="match status" value="1"/>
</dbReference>
<sequence>MSYQLSLADVSKKTVFENLMQFYFYDFSEFNDAAVNENGLFDPYAYLHKYWVEEERFPYLIRQNGEYAGFALVRFDLSENVFSIAEFFILKKFRRNSLGTDVAHDLFRLHPGKWEVTQIERNVPAKRFWEKTFSMFADGEYTNNSSDGLQIQTFYSGKKEGAL</sequence>